<evidence type="ECO:0000313" key="14">
    <source>
        <dbReference type="Proteomes" id="UP000274922"/>
    </source>
</evidence>
<dbReference type="CDD" id="cd04880">
    <property type="entry name" value="ACT_AAAH-PDT-like"/>
    <property type="match status" value="1"/>
</dbReference>
<dbReference type="FunFam" id="1.10.800.10:FF:000004">
    <property type="entry name" value="Tyrosine 3-monooxygenase"/>
    <property type="match status" value="1"/>
</dbReference>
<organism evidence="13 14">
    <name type="scientific">Caulochytrium protostelioides</name>
    <dbReference type="NCBI Taxonomy" id="1555241"/>
    <lineage>
        <taxon>Eukaryota</taxon>
        <taxon>Fungi</taxon>
        <taxon>Fungi incertae sedis</taxon>
        <taxon>Chytridiomycota</taxon>
        <taxon>Chytridiomycota incertae sedis</taxon>
        <taxon>Chytridiomycetes</taxon>
        <taxon>Caulochytriales</taxon>
        <taxon>Caulochytriaceae</taxon>
        <taxon>Caulochytrium</taxon>
    </lineage>
</organism>
<evidence type="ECO:0000256" key="8">
    <source>
        <dbReference type="PIRSR" id="PIRSR000336-1"/>
    </source>
</evidence>
<dbReference type="InterPro" id="IPR036951">
    <property type="entry name" value="ArAA_hydroxylase_sf"/>
</dbReference>
<proteinExistence type="inferred from homology"/>
<dbReference type="AlphaFoldDB" id="A0A4P9XCF6"/>
<feature type="region of interest" description="Disordered" evidence="10">
    <location>
        <begin position="445"/>
        <end position="464"/>
    </location>
</feature>
<keyword evidence="5" id="KW-0560">Oxidoreductase</keyword>
<dbReference type="Proteomes" id="UP000274922">
    <property type="component" value="Unassembled WGS sequence"/>
</dbReference>
<evidence type="ECO:0000256" key="6">
    <source>
        <dbReference type="ARBA" id="ARBA00023004"/>
    </source>
</evidence>
<dbReference type="Gene3D" id="1.10.800.10">
    <property type="entry name" value="Aromatic amino acid hydroxylase"/>
    <property type="match status" value="1"/>
</dbReference>
<dbReference type="STRING" id="1555241.A0A4P9XCF6"/>
<evidence type="ECO:0000256" key="5">
    <source>
        <dbReference type="ARBA" id="ARBA00023002"/>
    </source>
</evidence>
<dbReference type="InterPro" id="IPR019773">
    <property type="entry name" value="Tyrosine_3-monooxygenase-like"/>
</dbReference>
<protein>
    <recommendedName>
        <fullName evidence="3">phenylalanine 4-monooxygenase</fullName>
        <ecNumber evidence="3">1.14.16.1</ecNumber>
    </recommendedName>
</protein>
<feature type="binding site" evidence="8">
    <location>
        <position position="307"/>
    </location>
    <ligand>
        <name>Fe cation</name>
        <dbReference type="ChEBI" id="CHEBI:24875"/>
    </ligand>
</feature>
<dbReference type="SUPFAM" id="SSF56534">
    <property type="entry name" value="Aromatic aminoacid monoxygenases, catalytic and oligomerization domains"/>
    <property type="match status" value="1"/>
</dbReference>
<evidence type="ECO:0000259" key="12">
    <source>
        <dbReference type="PROSITE" id="PS51671"/>
    </source>
</evidence>
<dbReference type="GO" id="GO:0005506">
    <property type="term" value="F:iron ion binding"/>
    <property type="evidence" value="ECO:0007669"/>
    <property type="project" value="InterPro"/>
</dbReference>
<dbReference type="InterPro" id="IPR002912">
    <property type="entry name" value="ACT_dom"/>
</dbReference>
<evidence type="ECO:0000256" key="4">
    <source>
        <dbReference type="ARBA" id="ARBA00022723"/>
    </source>
</evidence>
<dbReference type="PROSITE" id="PS00367">
    <property type="entry name" value="BH4_AAA_HYDROXYL_1"/>
    <property type="match status" value="1"/>
</dbReference>
<evidence type="ECO:0000256" key="7">
    <source>
        <dbReference type="ARBA" id="ARBA00023033"/>
    </source>
</evidence>
<dbReference type="Pfam" id="PF00351">
    <property type="entry name" value="Biopterin_H"/>
    <property type="match status" value="1"/>
</dbReference>
<feature type="domain" description="Biopterin-dependent aromatic amino acid hydroxylase family profile" evidence="11">
    <location>
        <begin position="83"/>
        <end position="429"/>
    </location>
</feature>
<evidence type="ECO:0000313" key="13">
    <source>
        <dbReference type="EMBL" id="RKP03137.1"/>
    </source>
</evidence>
<gene>
    <name evidence="13" type="ORF">CXG81DRAFT_9927</name>
</gene>
<name>A0A4P9XCF6_9FUNG</name>
<feature type="compositionally biased region" description="Low complexity" evidence="10">
    <location>
        <begin position="445"/>
        <end position="458"/>
    </location>
</feature>
<dbReference type="EC" id="1.14.16.1" evidence="3"/>
<feature type="binding site" evidence="8">
    <location>
        <position position="262"/>
    </location>
    <ligand>
        <name>Fe cation</name>
        <dbReference type="ChEBI" id="CHEBI:24875"/>
    </ligand>
</feature>
<evidence type="ECO:0000259" key="11">
    <source>
        <dbReference type="PROSITE" id="PS51410"/>
    </source>
</evidence>
<dbReference type="InterPro" id="IPR045865">
    <property type="entry name" value="ACT-like_dom_sf"/>
</dbReference>
<keyword evidence="14" id="KW-1185">Reference proteome</keyword>
<evidence type="ECO:0000256" key="2">
    <source>
        <dbReference type="ARBA" id="ARBA00009712"/>
    </source>
</evidence>
<comment type="cofactor">
    <cofactor evidence="1 9">
        <name>Fe(2+)</name>
        <dbReference type="ChEBI" id="CHEBI:29033"/>
    </cofactor>
</comment>
<keyword evidence="4 8" id="KW-0479">Metal-binding</keyword>
<evidence type="ECO:0000256" key="3">
    <source>
        <dbReference type="ARBA" id="ARBA00011995"/>
    </source>
</evidence>
<evidence type="ECO:0000256" key="10">
    <source>
        <dbReference type="SAM" id="MobiDB-lite"/>
    </source>
</evidence>
<feature type="binding site" evidence="8">
    <location>
        <position position="267"/>
    </location>
    <ligand>
        <name>Fe cation</name>
        <dbReference type="ChEBI" id="CHEBI:24875"/>
    </ligand>
</feature>
<dbReference type="GO" id="GO:0004505">
    <property type="term" value="F:phenylalanine 4-monooxygenase activity"/>
    <property type="evidence" value="ECO:0007669"/>
    <property type="project" value="UniProtKB-EC"/>
</dbReference>
<accession>A0A4P9XCF6</accession>
<dbReference type="PRINTS" id="PR00372">
    <property type="entry name" value="FYWHYDRXLASE"/>
</dbReference>
<comment type="similarity">
    <text evidence="2">Belongs to the biopterin-dependent aromatic amino acid hydroxylase family.</text>
</comment>
<dbReference type="PANTHER" id="PTHR11473:SF24">
    <property type="entry name" value="PHENYLALANINE-4-HYDROXYLASE"/>
    <property type="match status" value="1"/>
</dbReference>
<dbReference type="InterPro" id="IPR036329">
    <property type="entry name" value="Aro-AA_hydroxylase_C_sf"/>
</dbReference>
<reference evidence="14" key="1">
    <citation type="journal article" date="2018" name="Nat. Microbiol.">
        <title>Leveraging single-cell genomics to expand the fungal tree of life.</title>
        <authorList>
            <person name="Ahrendt S.R."/>
            <person name="Quandt C.A."/>
            <person name="Ciobanu D."/>
            <person name="Clum A."/>
            <person name="Salamov A."/>
            <person name="Andreopoulos B."/>
            <person name="Cheng J.F."/>
            <person name="Woyke T."/>
            <person name="Pelin A."/>
            <person name="Henrissat B."/>
            <person name="Reynolds N.K."/>
            <person name="Benny G.L."/>
            <person name="Smith M.E."/>
            <person name="James T.Y."/>
            <person name="Grigoriev I.V."/>
        </authorList>
    </citation>
    <scope>NUCLEOTIDE SEQUENCE [LARGE SCALE GENOMIC DNA]</scope>
    <source>
        <strain evidence="14">ATCC 52028</strain>
    </source>
</reference>
<dbReference type="OrthoDB" id="983542at2759"/>
<dbReference type="InterPro" id="IPR018301">
    <property type="entry name" value="ArAA_hydroxylase_Fe/CU_BS"/>
</dbReference>
<dbReference type="InterPro" id="IPR019774">
    <property type="entry name" value="Aromatic-AA_hydroxylase_C"/>
</dbReference>
<dbReference type="InterPro" id="IPR001273">
    <property type="entry name" value="ArAA_hydroxylase"/>
</dbReference>
<dbReference type="EMBL" id="ML014128">
    <property type="protein sequence ID" value="RKP03137.1"/>
    <property type="molecule type" value="Genomic_DNA"/>
</dbReference>
<dbReference type="PANTHER" id="PTHR11473">
    <property type="entry name" value="AROMATIC AMINO ACID HYDROXYLASE"/>
    <property type="match status" value="1"/>
</dbReference>
<keyword evidence="7" id="KW-0503">Monooxygenase</keyword>
<keyword evidence="6 8" id="KW-0408">Iron</keyword>
<sequence length="464" mass="52209">MGASADATTPISLLFSVVDRPGVLEGVLARFRACDINLVSIESRPGKEGVYDFFVDLEPVAPNRIEQAVQMLRSHDAVTDVKTLTHEANTATTSVPWFPRKIRDLDTFAEKVLSYGEDLDADHPGFTDAAYRERRAHITENARRYRTGMPLPHVEYTPEEHKTWGMVWKELSQLYPTHACREYNYVLPLLVQNCHFGPDRVPQIADVSSFLRDCTGWTLRPVMGLLSSRDFLNAFAFRVFHSTQYIRHASSPLYTPEPDCCHELLGHIPLFADPDFADFSHEIGLASLGASDEEIERLATIYWFTVEFGLCKQGTEVRAYGAGLLSSFGELSYALSDKPQRVPFEPSKTAVTAYPITEYQPLYYVAESFHHMKEQVREYARTFQRPFAVRYNALSQNIEILDNRDVLLRYANGIRGDLMNLIAALGKTPHSDPADLLAAHRATATETTATGTAAATETEPTHRR</sequence>
<dbReference type="SUPFAM" id="SSF55021">
    <property type="entry name" value="ACT-like"/>
    <property type="match status" value="1"/>
</dbReference>
<feature type="domain" description="ACT" evidence="12">
    <location>
        <begin position="12"/>
        <end position="86"/>
    </location>
</feature>
<dbReference type="PROSITE" id="PS51410">
    <property type="entry name" value="BH4_AAA_HYDROXYL_2"/>
    <property type="match status" value="1"/>
</dbReference>
<dbReference type="PIRSF" id="PIRSF000336">
    <property type="entry name" value="TH"/>
    <property type="match status" value="1"/>
</dbReference>
<evidence type="ECO:0000256" key="1">
    <source>
        <dbReference type="ARBA" id="ARBA00001954"/>
    </source>
</evidence>
<evidence type="ECO:0000256" key="9">
    <source>
        <dbReference type="PIRSR" id="PIRSR601273-2"/>
    </source>
</evidence>
<dbReference type="PROSITE" id="PS51671">
    <property type="entry name" value="ACT"/>
    <property type="match status" value="1"/>
</dbReference>